<dbReference type="KEGG" id="pte:PTT_14715"/>
<protein>
    <submittedName>
        <fullName evidence="2">Uncharacterized protein</fullName>
    </submittedName>
</protein>
<feature type="compositionally biased region" description="Basic and acidic residues" evidence="1">
    <location>
        <begin position="117"/>
        <end position="128"/>
    </location>
</feature>
<accession>E3RYS1</accession>
<feature type="compositionally biased region" description="Polar residues" evidence="1">
    <location>
        <begin position="129"/>
        <end position="141"/>
    </location>
</feature>
<dbReference type="AlphaFoldDB" id="E3RYS1"/>
<keyword evidence="3" id="KW-1185">Reference proteome</keyword>
<organism evidence="3">
    <name type="scientific">Pyrenophora teres f. teres (strain 0-1)</name>
    <name type="common">Barley net blotch fungus</name>
    <name type="synonym">Drechslera teres f. teres</name>
    <dbReference type="NCBI Taxonomy" id="861557"/>
    <lineage>
        <taxon>Eukaryota</taxon>
        <taxon>Fungi</taxon>
        <taxon>Dikarya</taxon>
        <taxon>Ascomycota</taxon>
        <taxon>Pezizomycotina</taxon>
        <taxon>Dothideomycetes</taxon>
        <taxon>Pleosporomycetidae</taxon>
        <taxon>Pleosporales</taxon>
        <taxon>Pleosporineae</taxon>
        <taxon>Pleosporaceae</taxon>
        <taxon>Pyrenophora</taxon>
    </lineage>
</organism>
<proteinExistence type="predicted"/>
<reference evidence="2 3" key="1">
    <citation type="journal article" date="2010" name="Genome Biol.">
        <title>A first genome assembly of the barley fungal pathogen Pyrenophora teres f. teres.</title>
        <authorList>
            <person name="Ellwood S.R."/>
            <person name="Liu Z."/>
            <person name="Syme R.A."/>
            <person name="Lai Z."/>
            <person name="Hane J.K."/>
            <person name="Keiper F."/>
            <person name="Moffat C.S."/>
            <person name="Oliver R.P."/>
            <person name="Friesen T.L."/>
        </authorList>
    </citation>
    <scope>NUCLEOTIDE SEQUENCE [LARGE SCALE GENOMIC DNA]</scope>
    <source>
        <strain evidence="2 3">0-1</strain>
    </source>
</reference>
<evidence type="ECO:0000313" key="3">
    <source>
        <dbReference type="Proteomes" id="UP000001067"/>
    </source>
</evidence>
<dbReference type="EMBL" id="GL535937">
    <property type="protein sequence ID" value="EFQ89129.1"/>
    <property type="molecule type" value="Genomic_DNA"/>
</dbReference>
<name>E3RYS1_PYRTT</name>
<gene>
    <name evidence="2" type="ORF">PTT_14715</name>
</gene>
<sequence>MTSSSVQVTPGLFAANREVAVAYYKGLQSHHANHQFMLGELASHAEKEDKYKTQIKLLKENISSPDKQKVTVIIALQTKVTEVTLEAQTKEERDEYQEKFYATDSVNAELRDARENLEESKKERDTLKAETSQLKKTTHTSNTMAHLKRGMPELESETAQLKQMLDEEKRDHRETKDLLRKEKIASDALEHELELFRKKLQEAETEYDDQSCYQSV</sequence>
<evidence type="ECO:0000313" key="2">
    <source>
        <dbReference type="EMBL" id="EFQ89129.1"/>
    </source>
</evidence>
<feature type="region of interest" description="Disordered" evidence="1">
    <location>
        <begin position="117"/>
        <end position="141"/>
    </location>
</feature>
<dbReference type="Proteomes" id="UP000001067">
    <property type="component" value="Unassembled WGS sequence"/>
</dbReference>
<dbReference type="HOGENOM" id="CLU_1278215_0_0_1"/>
<evidence type="ECO:0000256" key="1">
    <source>
        <dbReference type="SAM" id="MobiDB-lite"/>
    </source>
</evidence>